<evidence type="ECO:0000256" key="1">
    <source>
        <dbReference type="SAM" id="Phobius"/>
    </source>
</evidence>
<keyword evidence="1" id="KW-1133">Transmembrane helix</keyword>
<reference evidence="2 3" key="1">
    <citation type="journal article" date="2005" name="Nature">
        <title>The genome of the social amoeba Dictyostelium discoideum.</title>
        <authorList>
            <consortium name="The Dictyostelium discoideum Sequencing Consortium"/>
            <person name="Eichinger L."/>
            <person name="Pachebat J.A."/>
            <person name="Glockner G."/>
            <person name="Rajandream M.A."/>
            <person name="Sucgang R."/>
            <person name="Berriman M."/>
            <person name="Song J."/>
            <person name="Olsen R."/>
            <person name="Szafranski K."/>
            <person name="Xu Q."/>
            <person name="Tunggal B."/>
            <person name="Kummerfeld S."/>
            <person name="Madera M."/>
            <person name="Konfortov B.A."/>
            <person name="Rivero F."/>
            <person name="Bankier A.T."/>
            <person name="Lehmann R."/>
            <person name="Hamlin N."/>
            <person name="Davies R."/>
            <person name="Gaudet P."/>
            <person name="Fey P."/>
            <person name="Pilcher K."/>
            <person name="Chen G."/>
            <person name="Saunders D."/>
            <person name="Sodergren E."/>
            <person name="Davis P."/>
            <person name="Kerhornou A."/>
            <person name="Nie X."/>
            <person name="Hall N."/>
            <person name="Anjard C."/>
            <person name="Hemphill L."/>
            <person name="Bason N."/>
            <person name="Farbrother P."/>
            <person name="Desany B."/>
            <person name="Just E."/>
            <person name="Morio T."/>
            <person name="Rost R."/>
            <person name="Churcher C."/>
            <person name="Cooper J."/>
            <person name="Haydock S."/>
            <person name="van Driessche N."/>
            <person name="Cronin A."/>
            <person name="Goodhead I."/>
            <person name="Muzny D."/>
            <person name="Mourier T."/>
            <person name="Pain A."/>
            <person name="Lu M."/>
            <person name="Harper D."/>
            <person name="Lindsay R."/>
            <person name="Hauser H."/>
            <person name="James K."/>
            <person name="Quiles M."/>
            <person name="Madan Babu M."/>
            <person name="Saito T."/>
            <person name="Buchrieser C."/>
            <person name="Wardroper A."/>
            <person name="Felder M."/>
            <person name="Thangavelu M."/>
            <person name="Johnson D."/>
            <person name="Knights A."/>
            <person name="Loulseged H."/>
            <person name="Mungall K."/>
            <person name="Oliver K."/>
            <person name="Price C."/>
            <person name="Quail M.A."/>
            <person name="Urushihara H."/>
            <person name="Hernandez J."/>
            <person name="Rabbinowitsch E."/>
            <person name="Steffen D."/>
            <person name="Sanders M."/>
            <person name="Ma J."/>
            <person name="Kohara Y."/>
            <person name="Sharp S."/>
            <person name="Simmonds M."/>
            <person name="Spiegler S."/>
            <person name="Tivey A."/>
            <person name="Sugano S."/>
            <person name="White B."/>
            <person name="Walker D."/>
            <person name="Woodward J."/>
            <person name="Winckler T."/>
            <person name="Tanaka Y."/>
            <person name="Shaulsky G."/>
            <person name="Schleicher M."/>
            <person name="Weinstock G."/>
            <person name="Rosenthal A."/>
            <person name="Cox E.C."/>
            <person name="Chisholm R.L."/>
            <person name="Gibbs R."/>
            <person name="Loomis W.F."/>
            <person name="Platzer M."/>
            <person name="Kay R.R."/>
            <person name="Williams J."/>
            <person name="Dear P.H."/>
            <person name="Noegel A.A."/>
            <person name="Barrell B."/>
            <person name="Kuspa A."/>
        </authorList>
    </citation>
    <scope>NUCLEOTIDE SEQUENCE [LARGE SCALE GENOMIC DNA]</scope>
    <source>
        <strain evidence="2 3">AX4</strain>
    </source>
</reference>
<proteinExistence type="predicted"/>
<protein>
    <submittedName>
        <fullName evidence="2">Uncharacterized protein</fullName>
    </submittedName>
</protein>
<evidence type="ECO:0000313" key="3">
    <source>
        <dbReference type="Proteomes" id="UP000002195"/>
    </source>
</evidence>
<comment type="caution">
    <text evidence="2">The sequence shown here is derived from an EMBL/GenBank/DDBJ whole genome shotgun (WGS) entry which is preliminary data.</text>
</comment>
<dbReference type="KEGG" id="ddi:DDB_G0276971"/>
<dbReference type="RefSeq" id="XP_642977.1">
    <property type="nucleotide sequence ID" value="XM_637885.1"/>
</dbReference>
<keyword evidence="3" id="KW-1185">Reference proteome</keyword>
<organism evidence="2 3">
    <name type="scientific">Dictyostelium discoideum</name>
    <name type="common">Social amoeba</name>
    <dbReference type="NCBI Taxonomy" id="44689"/>
    <lineage>
        <taxon>Eukaryota</taxon>
        <taxon>Amoebozoa</taxon>
        <taxon>Evosea</taxon>
        <taxon>Eumycetozoa</taxon>
        <taxon>Dictyostelia</taxon>
        <taxon>Dictyosteliales</taxon>
        <taxon>Dictyosteliaceae</taxon>
        <taxon>Dictyostelium</taxon>
    </lineage>
</organism>
<dbReference type="InParanoid" id="Q550F5"/>
<dbReference type="Proteomes" id="UP000002195">
    <property type="component" value="Unassembled WGS sequence"/>
</dbReference>
<keyword evidence="1" id="KW-0812">Transmembrane</keyword>
<dbReference type="PaxDb" id="44689-DDB0202614"/>
<gene>
    <name evidence="2" type="ORF">DDB_G0276971</name>
</gene>
<dbReference type="SMR" id="Q550F5"/>
<dbReference type="GeneID" id="8620849"/>
<keyword evidence="1" id="KW-0472">Membrane</keyword>
<dbReference type="EMBL" id="AAFI02000019">
    <property type="protein sequence ID" value="EAL68987.1"/>
    <property type="molecule type" value="Genomic_DNA"/>
</dbReference>
<sequence>MFAIRFFNICTLEFYFYFFFFFFFFQLNKNRAFSLKQLFQK</sequence>
<evidence type="ECO:0000313" key="2">
    <source>
        <dbReference type="EMBL" id="EAL68987.1"/>
    </source>
</evidence>
<dbReference type="HOGENOM" id="CLU_3280641_0_0_1"/>
<name>Q550F5_DICDI</name>
<dbReference type="AlphaFoldDB" id="Q550F5"/>
<feature type="transmembrane region" description="Helical" evidence="1">
    <location>
        <begin position="6"/>
        <end position="27"/>
    </location>
</feature>
<accession>Q550F5</accession>